<evidence type="ECO:0000313" key="1">
    <source>
        <dbReference type="EMBL" id="MCG5071924.1"/>
    </source>
</evidence>
<accession>A0A9X1RKN5</accession>
<sequence length="99" mass="10612">MKKNLRKPPHGGLYQYESAWLIELARGASHIASVLSAATLEAAVHEVMQEFVAAQGSAELDAFCWLLAERLEKRGCVAGAAKARAFDASSLARELVGEA</sequence>
<dbReference type="RefSeq" id="WP_238461703.1">
    <property type="nucleotide sequence ID" value="NZ_JAKLJA010000001.1"/>
</dbReference>
<protein>
    <submittedName>
        <fullName evidence="1">Uncharacterized protein</fullName>
    </submittedName>
</protein>
<gene>
    <name evidence="1" type="ORF">L5014_00890</name>
</gene>
<organism evidence="1 2">
    <name type="scientific">Paraburkholderia tagetis</name>
    <dbReference type="NCBI Taxonomy" id="2913261"/>
    <lineage>
        <taxon>Bacteria</taxon>
        <taxon>Pseudomonadati</taxon>
        <taxon>Pseudomonadota</taxon>
        <taxon>Betaproteobacteria</taxon>
        <taxon>Burkholderiales</taxon>
        <taxon>Burkholderiaceae</taxon>
        <taxon>Paraburkholderia</taxon>
    </lineage>
</organism>
<dbReference type="AlphaFoldDB" id="A0A9X1RKN5"/>
<reference evidence="1" key="1">
    <citation type="submission" date="2022-01" db="EMBL/GenBank/DDBJ databases">
        <title>Genome sequence and assembly of Parabukholderia sp. RG36.</title>
        <authorList>
            <person name="Chhetri G."/>
        </authorList>
    </citation>
    <scope>NUCLEOTIDE SEQUENCE</scope>
    <source>
        <strain evidence="1">RG36</strain>
    </source>
</reference>
<dbReference type="Proteomes" id="UP001139308">
    <property type="component" value="Unassembled WGS sequence"/>
</dbReference>
<evidence type="ECO:0000313" key="2">
    <source>
        <dbReference type="Proteomes" id="UP001139308"/>
    </source>
</evidence>
<keyword evidence="2" id="KW-1185">Reference proteome</keyword>
<comment type="caution">
    <text evidence="1">The sequence shown here is derived from an EMBL/GenBank/DDBJ whole genome shotgun (WGS) entry which is preliminary data.</text>
</comment>
<name>A0A9X1RKN5_9BURK</name>
<dbReference type="EMBL" id="JAKLJA010000001">
    <property type="protein sequence ID" value="MCG5071924.1"/>
    <property type="molecule type" value="Genomic_DNA"/>
</dbReference>
<proteinExistence type="predicted"/>